<sequence length="167" mass="19476">MDDDMESGNLGPYKDRPRTFPNMRSKPYTPLVRTISRYSMLSSLFCRMLSFLFTSNQISYCVAYGLFCHDVLIFLFFFNFRSRETFLLSAMRLVVVLSDVKGWKCIADDNLHDAKIAMKDLIDFMGSKKSGLYNYVRRYMKNWMLLFLCKLKSLKPSGRGNDASSER</sequence>
<dbReference type="AlphaFoldDB" id="A0AAV6KX96"/>
<evidence type="ECO:0000256" key="2">
    <source>
        <dbReference type="SAM" id="Phobius"/>
    </source>
</evidence>
<feature type="transmembrane region" description="Helical" evidence="2">
    <location>
        <begin position="57"/>
        <end position="78"/>
    </location>
</feature>
<keyword evidence="2" id="KW-0472">Membrane</keyword>
<reference evidence="3" key="1">
    <citation type="submission" date="2020-08" db="EMBL/GenBank/DDBJ databases">
        <title>Plant Genome Project.</title>
        <authorList>
            <person name="Zhang R.-G."/>
        </authorList>
    </citation>
    <scope>NUCLEOTIDE SEQUENCE</scope>
    <source>
        <strain evidence="3">WSP0</strain>
        <tissue evidence="3">Leaf</tissue>
    </source>
</reference>
<keyword evidence="2" id="KW-0812">Transmembrane</keyword>
<proteinExistence type="predicted"/>
<dbReference type="Proteomes" id="UP000823749">
    <property type="component" value="Chromosome 3"/>
</dbReference>
<accession>A0AAV6KX96</accession>
<protein>
    <submittedName>
        <fullName evidence="3">Uncharacterized protein</fullName>
    </submittedName>
</protein>
<keyword evidence="2" id="KW-1133">Transmembrane helix</keyword>
<dbReference type="EMBL" id="JACTNZ010000003">
    <property type="protein sequence ID" value="KAG5556894.1"/>
    <property type="molecule type" value="Genomic_DNA"/>
</dbReference>
<evidence type="ECO:0000313" key="4">
    <source>
        <dbReference type="Proteomes" id="UP000823749"/>
    </source>
</evidence>
<feature type="region of interest" description="Disordered" evidence="1">
    <location>
        <begin position="1"/>
        <end position="22"/>
    </location>
</feature>
<comment type="caution">
    <text evidence="3">The sequence shown here is derived from an EMBL/GenBank/DDBJ whole genome shotgun (WGS) entry which is preliminary data.</text>
</comment>
<keyword evidence="4" id="KW-1185">Reference proteome</keyword>
<organism evidence="3 4">
    <name type="scientific">Rhododendron griersonianum</name>
    <dbReference type="NCBI Taxonomy" id="479676"/>
    <lineage>
        <taxon>Eukaryota</taxon>
        <taxon>Viridiplantae</taxon>
        <taxon>Streptophyta</taxon>
        <taxon>Embryophyta</taxon>
        <taxon>Tracheophyta</taxon>
        <taxon>Spermatophyta</taxon>
        <taxon>Magnoliopsida</taxon>
        <taxon>eudicotyledons</taxon>
        <taxon>Gunneridae</taxon>
        <taxon>Pentapetalae</taxon>
        <taxon>asterids</taxon>
        <taxon>Ericales</taxon>
        <taxon>Ericaceae</taxon>
        <taxon>Ericoideae</taxon>
        <taxon>Rhodoreae</taxon>
        <taxon>Rhododendron</taxon>
    </lineage>
</organism>
<evidence type="ECO:0000313" key="3">
    <source>
        <dbReference type="EMBL" id="KAG5556894.1"/>
    </source>
</evidence>
<gene>
    <name evidence="3" type="ORF">RHGRI_007216</name>
</gene>
<evidence type="ECO:0000256" key="1">
    <source>
        <dbReference type="SAM" id="MobiDB-lite"/>
    </source>
</evidence>
<name>A0AAV6KX96_9ERIC</name>